<name>A0A1R4GUT0_9GAMM</name>
<evidence type="ECO:0000313" key="2">
    <source>
        <dbReference type="Proteomes" id="UP000188357"/>
    </source>
</evidence>
<sequence>MLSQIRTVVPKIINKTALGATLAIVSLNLLGCSEHIYQSTHQSSDTKISGAGSGKLFQTQEQVAVSEIIHLVGYPTHKGYRQKGTILVGDNYSYLISTGNEALELILQLPTANLAIEQPISIHRYPDNSVNISFSFSYAETQSKNPSLSLQQRSVLKHICSDSSSIDHSYNDCQLQLLGGMYAPLTNIDGQLRLGHSIAAKIYSVNDKRVKTQAEVGVIPLKVILETIELPLEILSIIK</sequence>
<dbReference type="EMBL" id="FUGE01000146">
    <property type="protein sequence ID" value="SJM72050.1"/>
    <property type="molecule type" value="Genomic_DNA"/>
</dbReference>
<organism evidence="1 2">
    <name type="scientific">Psychrobacter piechaudii</name>
    <dbReference type="NCBI Taxonomy" id="1945521"/>
    <lineage>
        <taxon>Bacteria</taxon>
        <taxon>Pseudomonadati</taxon>
        <taxon>Pseudomonadota</taxon>
        <taxon>Gammaproteobacteria</taxon>
        <taxon>Moraxellales</taxon>
        <taxon>Moraxellaceae</taxon>
        <taxon>Psychrobacter</taxon>
    </lineage>
</organism>
<protein>
    <submittedName>
        <fullName evidence="1">Uncharacterized protein</fullName>
    </submittedName>
</protein>
<proteinExistence type="predicted"/>
<dbReference type="OrthoDB" id="6658405at2"/>
<keyword evidence="2" id="KW-1185">Reference proteome</keyword>
<accession>A0A1R4GUT0</accession>
<dbReference type="RefSeq" id="WP_077451248.1">
    <property type="nucleotide sequence ID" value="NZ_FUGE01000146.1"/>
</dbReference>
<dbReference type="AlphaFoldDB" id="A0A1R4GUT0"/>
<reference evidence="1 2" key="1">
    <citation type="submission" date="2017-02" db="EMBL/GenBank/DDBJ databases">
        <authorList>
            <person name="Peterson S.W."/>
        </authorList>
    </citation>
    <scope>NUCLEOTIDE SEQUENCE [LARGE SCALE GENOMIC DNA]</scope>
    <source>
        <strain evidence="1">Psychrobacter_piechaudii</strain>
    </source>
</reference>
<evidence type="ECO:0000313" key="1">
    <source>
        <dbReference type="EMBL" id="SJM72050.1"/>
    </source>
</evidence>
<gene>
    <name evidence="1" type="ORF">A1232T_01512</name>
</gene>
<dbReference type="Proteomes" id="UP000188357">
    <property type="component" value="Unassembled WGS sequence"/>
</dbReference>